<keyword evidence="5" id="KW-0687">Ribonucleoprotein</keyword>
<accession>A0A382U5W9</accession>
<reference evidence="6" key="1">
    <citation type="submission" date="2018-05" db="EMBL/GenBank/DDBJ databases">
        <authorList>
            <person name="Lanie J.A."/>
            <person name="Ng W.-L."/>
            <person name="Kazmierczak K.M."/>
            <person name="Andrzejewski T.M."/>
            <person name="Davidsen T.M."/>
            <person name="Wayne K.J."/>
            <person name="Tettelin H."/>
            <person name="Glass J.I."/>
            <person name="Rusch D."/>
            <person name="Podicherti R."/>
            <person name="Tsui H.-C.T."/>
            <person name="Winkler M.E."/>
        </authorList>
    </citation>
    <scope>NUCLEOTIDE SEQUENCE</scope>
</reference>
<evidence type="ECO:0000256" key="2">
    <source>
        <dbReference type="ARBA" id="ARBA00022730"/>
    </source>
</evidence>
<dbReference type="SUPFAM" id="SSF46992">
    <property type="entry name" value="Ribosomal protein S20"/>
    <property type="match status" value="1"/>
</dbReference>
<dbReference type="InterPro" id="IPR036510">
    <property type="entry name" value="Ribosomal_bS20_sf"/>
</dbReference>
<keyword evidence="2" id="KW-0699">rRNA-binding</keyword>
<keyword evidence="3" id="KW-0694">RNA-binding</keyword>
<evidence type="ECO:0000256" key="4">
    <source>
        <dbReference type="ARBA" id="ARBA00022980"/>
    </source>
</evidence>
<dbReference type="Gene3D" id="1.20.58.110">
    <property type="entry name" value="Ribosomal protein S20"/>
    <property type="match status" value="1"/>
</dbReference>
<dbReference type="GO" id="GO:0006412">
    <property type="term" value="P:translation"/>
    <property type="evidence" value="ECO:0007669"/>
    <property type="project" value="InterPro"/>
</dbReference>
<evidence type="ECO:0000313" key="6">
    <source>
        <dbReference type="EMBL" id="SVD29709.1"/>
    </source>
</evidence>
<sequence>MALRSRMRTAIKKVQKAAADGNAKQATSLYKEAVPQIDTMVSKGIIHKNNAARTKRRLSKRIKSLGTD</sequence>
<name>A0A382U5W9_9ZZZZ</name>
<protein>
    <recommendedName>
        <fullName evidence="7">30S ribosomal protein S20</fullName>
    </recommendedName>
</protein>
<dbReference type="GO" id="GO:0003735">
    <property type="term" value="F:structural constituent of ribosome"/>
    <property type="evidence" value="ECO:0007669"/>
    <property type="project" value="InterPro"/>
</dbReference>
<dbReference type="PANTHER" id="PTHR33398:SF1">
    <property type="entry name" value="SMALL RIBOSOMAL SUBUNIT PROTEIN BS20C"/>
    <property type="match status" value="1"/>
</dbReference>
<evidence type="ECO:0000256" key="1">
    <source>
        <dbReference type="ARBA" id="ARBA00007634"/>
    </source>
</evidence>
<evidence type="ECO:0000256" key="5">
    <source>
        <dbReference type="ARBA" id="ARBA00023274"/>
    </source>
</evidence>
<dbReference type="AlphaFoldDB" id="A0A382U5W9"/>
<gene>
    <name evidence="6" type="ORF">METZ01_LOCUS382563</name>
</gene>
<organism evidence="6">
    <name type="scientific">marine metagenome</name>
    <dbReference type="NCBI Taxonomy" id="408172"/>
    <lineage>
        <taxon>unclassified sequences</taxon>
        <taxon>metagenomes</taxon>
        <taxon>ecological metagenomes</taxon>
    </lineage>
</organism>
<dbReference type="InterPro" id="IPR002583">
    <property type="entry name" value="Ribosomal_bS20"/>
</dbReference>
<dbReference type="GO" id="GO:0015935">
    <property type="term" value="C:small ribosomal subunit"/>
    <property type="evidence" value="ECO:0007669"/>
    <property type="project" value="TreeGrafter"/>
</dbReference>
<comment type="similarity">
    <text evidence="1">Belongs to the bacterial ribosomal protein bS20 family.</text>
</comment>
<keyword evidence="4" id="KW-0689">Ribosomal protein</keyword>
<dbReference type="Pfam" id="PF01649">
    <property type="entry name" value="Ribosomal_S20p"/>
    <property type="match status" value="1"/>
</dbReference>
<evidence type="ECO:0000256" key="3">
    <source>
        <dbReference type="ARBA" id="ARBA00022884"/>
    </source>
</evidence>
<dbReference type="GO" id="GO:0070181">
    <property type="term" value="F:small ribosomal subunit rRNA binding"/>
    <property type="evidence" value="ECO:0007669"/>
    <property type="project" value="TreeGrafter"/>
</dbReference>
<dbReference type="PANTHER" id="PTHR33398">
    <property type="entry name" value="30S RIBOSOMAL PROTEIN S20"/>
    <property type="match status" value="1"/>
</dbReference>
<dbReference type="GO" id="GO:0005829">
    <property type="term" value="C:cytosol"/>
    <property type="evidence" value="ECO:0007669"/>
    <property type="project" value="TreeGrafter"/>
</dbReference>
<dbReference type="NCBIfam" id="TIGR00029">
    <property type="entry name" value="S20"/>
    <property type="match status" value="1"/>
</dbReference>
<proteinExistence type="inferred from homology"/>
<dbReference type="EMBL" id="UINC01141769">
    <property type="protein sequence ID" value="SVD29709.1"/>
    <property type="molecule type" value="Genomic_DNA"/>
</dbReference>
<evidence type="ECO:0008006" key="7">
    <source>
        <dbReference type="Google" id="ProtNLM"/>
    </source>
</evidence>